<evidence type="ECO:0000256" key="2">
    <source>
        <dbReference type="ARBA" id="ARBA00022729"/>
    </source>
</evidence>
<feature type="signal peptide" evidence="6">
    <location>
        <begin position="1"/>
        <end position="22"/>
    </location>
</feature>
<keyword evidence="2 6" id="KW-0732">Signal</keyword>
<gene>
    <name evidence="8" type="ORF">PQJ73_24520</name>
</gene>
<comment type="similarity">
    <text evidence="5">Belongs to the Omp25/RopB family.</text>
</comment>
<evidence type="ECO:0000256" key="1">
    <source>
        <dbReference type="ARBA" id="ARBA00004442"/>
    </source>
</evidence>
<feature type="chain" id="PRO_5046193199" evidence="6">
    <location>
        <begin position="23"/>
        <end position="259"/>
    </location>
</feature>
<keyword evidence="4" id="KW-0998">Cell outer membrane</keyword>
<dbReference type="InterPro" id="IPR027385">
    <property type="entry name" value="Beta-barrel_OMP"/>
</dbReference>
<comment type="caution">
    <text evidence="8">The sequence shown here is derived from an EMBL/GenBank/DDBJ whole genome shotgun (WGS) entry which is preliminary data.</text>
</comment>
<evidence type="ECO:0000256" key="3">
    <source>
        <dbReference type="ARBA" id="ARBA00023136"/>
    </source>
</evidence>
<reference evidence="8" key="1">
    <citation type="journal article" date="2023" name="Microbiol Resour">
        <title>Genome Sequences of Rhodoplanes serenus and Two Thermotolerant Strains, Rhodoplanes tepidamans and 'Rhodoplanes cryptolactis,' Further Refine the Genus.</title>
        <authorList>
            <person name="Rayyan A.A."/>
            <person name="Kyndt J.A."/>
        </authorList>
    </citation>
    <scope>NUCLEOTIDE SEQUENCE</scope>
    <source>
        <strain evidence="8">DSM 9987</strain>
    </source>
</reference>
<evidence type="ECO:0000256" key="4">
    <source>
        <dbReference type="ARBA" id="ARBA00023237"/>
    </source>
</evidence>
<evidence type="ECO:0000313" key="9">
    <source>
        <dbReference type="Proteomes" id="UP001165652"/>
    </source>
</evidence>
<keyword evidence="9" id="KW-1185">Reference proteome</keyword>
<organism evidence="8 9">
    <name type="scientific">Rhodoplanes tepidamans</name>
    <name type="common">Rhodoplanes cryptolactis</name>
    <dbReference type="NCBI Taxonomy" id="200616"/>
    <lineage>
        <taxon>Bacteria</taxon>
        <taxon>Pseudomonadati</taxon>
        <taxon>Pseudomonadota</taxon>
        <taxon>Alphaproteobacteria</taxon>
        <taxon>Hyphomicrobiales</taxon>
        <taxon>Nitrobacteraceae</taxon>
        <taxon>Rhodoplanes</taxon>
    </lineage>
</organism>
<comment type="subcellular location">
    <subcellularLocation>
        <location evidence="1">Cell outer membrane</location>
    </subcellularLocation>
</comment>
<dbReference type="EMBL" id="JAQQLI010000054">
    <property type="protein sequence ID" value="MDC7788862.1"/>
    <property type="molecule type" value="Genomic_DNA"/>
</dbReference>
<reference evidence="8" key="2">
    <citation type="submission" date="2023-02" db="EMBL/GenBank/DDBJ databases">
        <authorList>
            <person name="Rayyan A."/>
            <person name="Meyer T."/>
            <person name="Kyndt J.A."/>
        </authorList>
    </citation>
    <scope>NUCLEOTIDE SEQUENCE</scope>
    <source>
        <strain evidence="8">DSM 9987</strain>
    </source>
</reference>
<dbReference type="Pfam" id="PF13505">
    <property type="entry name" value="OMP_b-brl"/>
    <property type="match status" value="1"/>
</dbReference>
<sequence>MNRRLIVTNILAAVLSAGAAQAADLPARMPVKAPVVAAPAFTWTGFYIGAHAGYGWGKNEWSDAADPLNDFSVPGADAHYDISGGLAGGQIGFNWQVNQFVLGIEADGAWANIKGDGSIFTGGVGSCLLSNDPCTSKIDSLGTITGRVGVAFDRALFYAKGGAAWAHTKHTVGYTDPAFPADNYHAEVDETRWGWTVGAGLEYAFLPNWSAKIEYNYIDLGDDRVTFTYTPAQTFGTSGADDLTLHVVKAGINYRFWGN</sequence>
<dbReference type="SUPFAM" id="SSF56925">
    <property type="entry name" value="OMPA-like"/>
    <property type="match status" value="1"/>
</dbReference>
<keyword evidence="3" id="KW-0472">Membrane</keyword>
<dbReference type="NCBIfam" id="TIGR01414">
    <property type="entry name" value="autotrans_barl"/>
    <property type="match status" value="1"/>
</dbReference>
<dbReference type="InterPro" id="IPR006315">
    <property type="entry name" value="OM_autotransptr_brl_dom"/>
</dbReference>
<evidence type="ECO:0000313" key="8">
    <source>
        <dbReference type="EMBL" id="MDC7788862.1"/>
    </source>
</evidence>
<feature type="domain" description="Outer membrane protein beta-barrel" evidence="7">
    <location>
        <begin position="11"/>
        <end position="256"/>
    </location>
</feature>
<dbReference type="Proteomes" id="UP001165652">
    <property type="component" value="Unassembled WGS sequence"/>
</dbReference>
<evidence type="ECO:0000256" key="6">
    <source>
        <dbReference type="SAM" id="SignalP"/>
    </source>
</evidence>
<dbReference type="InterPro" id="IPR051692">
    <property type="entry name" value="OMP-like"/>
</dbReference>
<proteinExistence type="inferred from homology"/>
<name>A0ABT5JH08_RHOTP</name>
<dbReference type="RefSeq" id="WP_272779695.1">
    <property type="nucleotide sequence ID" value="NZ_JAQQLI010000054.1"/>
</dbReference>
<accession>A0ABT5JH08</accession>
<dbReference type="PANTHER" id="PTHR34001">
    <property type="entry name" value="BLL7405 PROTEIN"/>
    <property type="match status" value="1"/>
</dbReference>
<dbReference type="Gene3D" id="2.40.160.20">
    <property type="match status" value="1"/>
</dbReference>
<dbReference type="PANTHER" id="PTHR34001:SF3">
    <property type="entry name" value="BLL7405 PROTEIN"/>
    <property type="match status" value="1"/>
</dbReference>
<protein>
    <submittedName>
        <fullName evidence="8">Porin family protein</fullName>
    </submittedName>
</protein>
<evidence type="ECO:0000256" key="5">
    <source>
        <dbReference type="ARBA" id="ARBA00038306"/>
    </source>
</evidence>
<dbReference type="InterPro" id="IPR011250">
    <property type="entry name" value="OMP/PagP_B-barrel"/>
</dbReference>
<evidence type="ECO:0000259" key="7">
    <source>
        <dbReference type="Pfam" id="PF13505"/>
    </source>
</evidence>